<dbReference type="PANTHER" id="PTHR43711">
    <property type="entry name" value="TWO-COMPONENT HISTIDINE KINASE"/>
    <property type="match status" value="1"/>
</dbReference>
<dbReference type="OrthoDB" id="5522855at2"/>
<dbReference type="Pfam" id="PF03924">
    <property type="entry name" value="CHASE"/>
    <property type="match status" value="1"/>
</dbReference>
<dbReference type="PROSITE" id="PS50839">
    <property type="entry name" value="CHASE"/>
    <property type="match status" value="1"/>
</dbReference>
<name>A0A238X0K8_9FLAO</name>
<evidence type="ECO:0000256" key="10">
    <source>
        <dbReference type="ARBA" id="ARBA00023136"/>
    </source>
</evidence>
<sequence>MKKRNAISKKKLYPFIYAFITFVVLLLLAISYTRYAKGQWEKDERANLLDLMTSKKSNLEKALYSRIYYTRGVAAYVGLNPNISNDEFNELAKEYIKNDTVINSMALSKNCVLNAIYPLKNHESAIGLNLLKHPERKEIVEETIKTRLTFVAGPVELVEGGSAFVSYTPIFNKKTIEENDFWGVTDIVIKKNKLLEEAHLKMLESGFLFALRGYNGNGKNGAIFWGDASIFNKSPVITAINLPIGNWELAAIPVGGWDNYLDQDKALLIILIISIFIISFLILIISKALLKIRHNEKEMKAILGSIDSVIVEFSIEGEYLSINYSNKELLYLPEEEIIGKNIFEVFSNEQAIQFKNAIEKCTKEQRLVNIEYPLEIKNKQHWFSARITPKSSNTVILNAYDITEKKQQEKLLIESEQKLKKLNNMKDQFFSIIAHDLKNPLGSQKVILDLIINEYDAMDNENRKKLLKATQKSSEQLNHLLTDLLKWSMSQSGKIILQKNTLNVRATFHELFEQLHNMAKLKDITFINAIEENSIVIADPDLTAIVFRNLISNAIKFTERNGQIKISSKSIFYNEKCFHKITVSDTGMGMHPNKLKTLFRIDKTESFLGTEDEKGTGLGLLLCQEFIEKQGGEIFVESTFGKGSEFSFILPTSQSFCFSNENDGSKFSSN</sequence>
<keyword evidence="5" id="KW-0808">Transferase</keyword>
<evidence type="ECO:0000256" key="8">
    <source>
        <dbReference type="ARBA" id="ARBA00022989"/>
    </source>
</evidence>
<dbReference type="PROSITE" id="PS50109">
    <property type="entry name" value="HIS_KIN"/>
    <property type="match status" value="1"/>
</dbReference>
<dbReference type="GO" id="GO:0000155">
    <property type="term" value="F:phosphorelay sensor kinase activity"/>
    <property type="evidence" value="ECO:0007669"/>
    <property type="project" value="InterPro"/>
</dbReference>
<dbReference type="SMART" id="SM00387">
    <property type="entry name" value="HATPase_c"/>
    <property type="match status" value="1"/>
</dbReference>
<feature type="domain" description="Histidine kinase" evidence="12">
    <location>
        <begin position="432"/>
        <end position="654"/>
    </location>
</feature>
<dbReference type="PRINTS" id="PR00344">
    <property type="entry name" value="BCTRLSENSOR"/>
</dbReference>
<dbReference type="NCBIfam" id="TIGR00229">
    <property type="entry name" value="sensory_box"/>
    <property type="match status" value="1"/>
</dbReference>
<evidence type="ECO:0000256" key="5">
    <source>
        <dbReference type="ARBA" id="ARBA00022679"/>
    </source>
</evidence>
<comment type="subcellular location">
    <subcellularLocation>
        <location evidence="2">Membrane</location>
    </subcellularLocation>
</comment>
<keyword evidence="16" id="KW-1185">Reference proteome</keyword>
<dbReference type="EMBL" id="FZNT01000004">
    <property type="protein sequence ID" value="SNR52357.1"/>
    <property type="molecule type" value="Genomic_DNA"/>
</dbReference>
<evidence type="ECO:0000259" key="12">
    <source>
        <dbReference type="PROSITE" id="PS50109"/>
    </source>
</evidence>
<keyword evidence="9" id="KW-0902">Two-component regulatory system</keyword>
<dbReference type="SMART" id="SM01079">
    <property type="entry name" value="CHASE"/>
    <property type="match status" value="1"/>
</dbReference>
<comment type="catalytic activity">
    <reaction evidence="1">
        <text>ATP + protein L-histidine = ADP + protein N-phospho-L-histidine.</text>
        <dbReference type="EC" id="2.7.13.3"/>
    </reaction>
</comment>
<dbReference type="CDD" id="cd00082">
    <property type="entry name" value="HisKA"/>
    <property type="match status" value="1"/>
</dbReference>
<keyword evidence="7" id="KW-0418">Kinase</keyword>
<dbReference type="InterPro" id="IPR050736">
    <property type="entry name" value="Sensor_HK_Regulatory"/>
</dbReference>
<proteinExistence type="predicted"/>
<evidence type="ECO:0000256" key="3">
    <source>
        <dbReference type="ARBA" id="ARBA00012438"/>
    </source>
</evidence>
<dbReference type="RefSeq" id="WP_089381375.1">
    <property type="nucleotide sequence ID" value="NZ_FZNT01000004.1"/>
</dbReference>
<dbReference type="Pfam" id="PF02518">
    <property type="entry name" value="HATPase_c"/>
    <property type="match status" value="1"/>
</dbReference>
<dbReference type="Gene3D" id="1.10.287.130">
    <property type="match status" value="1"/>
</dbReference>
<evidence type="ECO:0000313" key="15">
    <source>
        <dbReference type="EMBL" id="SNR52357.1"/>
    </source>
</evidence>
<dbReference type="InterPro" id="IPR013656">
    <property type="entry name" value="PAS_4"/>
</dbReference>
<feature type="domain" description="CHASE" evidence="14">
    <location>
        <begin position="116"/>
        <end position="250"/>
    </location>
</feature>
<gene>
    <name evidence="15" type="ORF">SAMN06265371_104269</name>
</gene>
<evidence type="ECO:0000256" key="7">
    <source>
        <dbReference type="ARBA" id="ARBA00022777"/>
    </source>
</evidence>
<dbReference type="Gene3D" id="3.30.565.10">
    <property type="entry name" value="Histidine kinase-like ATPase, C-terminal domain"/>
    <property type="match status" value="1"/>
</dbReference>
<feature type="domain" description="PAS" evidence="13">
    <location>
        <begin position="295"/>
        <end position="365"/>
    </location>
</feature>
<dbReference type="InterPro" id="IPR005467">
    <property type="entry name" value="His_kinase_dom"/>
</dbReference>
<evidence type="ECO:0000313" key="16">
    <source>
        <dbReference type="Proteomes" id="UP000198384"/>
    </source>
</evidence>
<dbReference type="GO" id="GO:0016020">
    <property type="term" value="C:membrane"/>
    <property type="evidence" value="ECO:0007669"/>
    <property type="project" value="UniProtKB-SubCell"/>
</dbReference>
<feature type="transmembrane region" description="Helical" evidence="11">
    <location>
        <begin position="12"/>
        <end position="32"/>
    </location>
</feature>
<accession>A0A238X0K8</accession>
<dbReference type="InterPro" id="IPR003594">
    <property type="entry name" value="HATPase_dom"/>
</dbReference>
<dbReference type="Gene3D" id="3.30.450.350">
    <property type="entry name" value="CHASE domain"/>
    <property type="match status" value="1"/>
</dbReference>
<dbReference type="EC" id="2.7.13.3" evidence="3"/>
<dbReference type="PANTHER" id="PTHR43711:SF26">
    <property type="entry name" value="SENSOR HISTIDINE KINASE RCSC"/>
    <property type="match status" value="1"/>
</dbReference>
<dbReference type="Gene3D" id="3.30.450.20">
    <property type="entry name" value="PAS domain"/>
    <property type="match status" value="1"/>
</dbReference>
<dbReference type="Proteomes" id="UP000198384">
    <property type="component" value="Unassembled WGS sequence"/>
</dbReference>
<evidence type="ECO:0000259" key="14">
    <source>
        <dbReference type="PROSITE" id="PS50839"/>
    </source>
</evidence>
<dbReference type="SUPFAM" id="SSF55874">
    <property type="entry name" value="ATPase domain of HSP90 chaperone/DNA topoisomerase II/histidine kinase"/>
    <property type="match status" value="1"/>
</dbReference>
<keyword evidence="8 11" id="KW-1133">Transmembrane helix</keyword>
<dbReference type="InterPro" id="IPR042240">
    <property type="entry name" value="CHASE_sf"/>
</dbReference>
<reference evidence="15 16" key="1">
    <citation type="submission" date="2017-06" db="EMBL/GenBank/DDBJ databases">
        <authorList>
            <person name="Kim H.J."/>
            <person name="Triplett B.A."/>
        </authorList>
    </citation>
    <scope>NUCLEOTIDE SEQUENCE [LARGE SCALE GENOMIC DNA]</scope>
    <source>
        <strain evidence="15 16">DSM 29150</strain>
    </source>
</reference>
<evidence type="ECO:0000259" key="13">
    <source>
        <dbReference type="PROSITE" id="PS50112"/>
    </source>
</evidence>
<dbReference type="SUPFAM" id="SSF47384">
    <property type="entry name" value="Homodimeric domain of signal transducing histidine kinase"/>
    <property type="match status" value="1"/>
</dbReference>
<evidence type="ECO:0000256" key="4">
    <source>
        <dbReference type="ARBA" id="ARBA00022553"/>
    </source>
</evidence>
<dbReference type="Pfam" id="PF08448">
    <property type="entry name" value="PAS_4"/>
    <property type="match status" value="1"/>
</dbReference>
<protein>
    <recommendedName>
        <fullName evidence="3">histidine kinase</fullName>
        <ecNumber evidence="3">2.7.13.3</ecNumber>
    </recommendedName>
</protein>
<dbReference type="InterPro" id="IPR035965">
    <property type="entry name" value="PAS-like_dom_sf"/>
</dbReference>
<evidence type="ECO:0000256" key="11">
    <source>
        <dbReference type="SAM" id="Phobius"/>
    </source>
</evidence>
<dbReference type="InterPro" id="IPR006189">
    <property type="entry name" value="CHASE_dom"/>
</dbReference>
<dbReference type="CDD" id="cd00130">
    <property type="entry name" value="PAS"/>
    <property type="match status" value="1"/>
</dbReference>
<dbReference type="SMART" id="SM00388">
    <property type="entry name" value="HisKA"/>
    <property type="match status" value="1"/>
</dbReference>
<dbReference type="InterPro" id="IPR000014">
    <property type="entry name" value="PAS"/>
</dbReference>
<evidence type="ECO:0000256" key="1">
    <source>
        <dbReference type="ARBA" id="ARBA00000085"/>
    </source>
</evidence>
<evidence type="ECO:0000256" key="9">
    <source>
        <dbReference type="ARBA" id="ARBA00023012"/>
    </source>
</evidence>
<dbReference type="InterPro" id="IPR036890">
    <property type="entry name" value="HATPase_C_sf"/>
</dbReference>
<feature type="transmembrane region" description="Helical" evidence="11">
    <location>
        <begin position="266"/>
        <end position="290"/>
    </location>
</feature>
<dbReference type="InterPro" id="IPR004358">
    <property type="entry name" value="Sig_transdc_His_kin-like_C"/>
</dbReference>
<keyword evidence="10 11" id="KW-0472">Membrane</keyword>
<dbReference type="SUPFAM" id="SSF55785">
    <property type="entry name" value="PYP-like sensor domain (PAS domain)"/>
    <property type="match status" value="1"/>
</dbReference>
<evidence type="ECO:0000256" key="2">
    <source>
        <dbReference type="ARBA" id="ARBA00004370"/>
    </source>
</evidence>
<organism evidence="15 16">
    <name type="scientific">Lutibacter agarilyticus</name>
    <dbReference type="NCBI Taxonomy" id="1109740"/>
    <lineage>
        <taxon>Bacteria</taxon>
        <taxon>Pseudomonadati</taxon>
        <taxon>Bacteroidota</taxon>
        <taxon>Flavobacteriia</taxon>
        <taxon>Flavobacteriales</taxon>
        <taxon>Flavobacteriaceae</taxon>
        <taxon>Lutibacter</taxon>
    </lineage>
</organism>
<dbReference type="AlphaFoldDB" id="A0A238X0K8"/>
<keyword evidence="6 11" id="KW-0812">Transmembrane</keyword>
<dbReference type="PROSITE" id="PS50112">
    <property type="entry name" value="PAS"/>
    <property type="match status" value="1"/>
</dbReference>
<dbReference type="Pfam" id="PF00512">
    <property type="entry name" value="HisKA"/>
    <property type="match status" value="1"/>
</dbReference>
<keyword evidence="4" id="KW-0597">Phosphoprotein</keyword>
<dbReference type="InterPro" id="IPR036097">
    <property type="entry name" value="HisK_dim/P_sf"/>
</dbReference>
<evidence type="ECO:0000256" key="6">
    <source>
        <dbReference type="ARBA" id="ARBA00022692"/>
    </source>
</evidence>
<dbReference type="InterPro" id="IPR003661">
    <property type="entry name" value="HisK_dim/P_dom"/>
</dbReference>